<dbReference type="InterPro" id="IPR012445">
    <property type="entry name" value="ATG101"/>
</dbReference>
<dbReference type="OrthoDB" id="10259639at2759"/>
<name>A0A0C2YJ90_HEBCY</name>
<comment type="similarity">
    <text evidence="1">Belongs to the ATG101 family.</text>
</comment>
<dbReference type="AlphaFoldDB" id="A0A0C2YJ90"/>
<sequence length="183" mass="20453">MNNSGLATTTIDLILDRQTAKDVLKGMLHAIFFHRLFGPIKPQTFEVLDVTIPAVSDQETEQLVDEKVDAFWKGLEGGFSKRGQIIVTISEKKPKKNWFSIGEEEVPWEQWVINAELRQPKTEKDRENARSALASTLTKAIHTMITHTSSEKGRAAVPPITDANTISPFPFKVIVKVDNVEVG</sequence>
<protein>
    <recommendedName>
        <fullName evidence="2">Autophagy-related protein 101</fullName>
    </recommendedName>
</protein>
<proteinExistence type="inferred from homology"/>
<evidence type="ECO:0000256" key="3">
    <source>
        <dbReference type="ARBA" id="ARBA00023006"/>
    </source>
</evidence>
<reference evidence="5" key="2">
    <citation type="submission" date="2015-01" db="EMBL/GenBank/DDBJ databases">
        <title>Evolutionary Origins and Diversification of the Mycorrhizal Mutualists.</title>
        <authorList>
            <consortium name="DOE Joint Genome Institute"/>
            <consortium name="Mycorrhizal Genomics Consortium"/>
            <person name="Kohler A."/>
            <person name="Kuo A."/>
            <person name="Nagy L.G."/>
            <person name="Floudas D."/>
            <person name="Copeland A."/>
            <person name="Barry K.W."/>
            <person name="Cichocki N."/>
            <person name="Veneault-Fourrey C."/>
            <person name="LaButti K."/>
            <person name="Lindquist E.A."/>
            <person name="Lipzen A."/>
            <person name="Lundell T."/>
            <person name="Morin E."/>
            <person name="Murat C."/>
            <person name="Riley R."/>
            <person name="Ohm R."/>
            <person name="Sun H."/>
            <person name="Tunlid A."/>
            <person name="Henrissat B."/>
            <person name="Grigoriev I.V."/>
            <person name="Hibbett D.S."/>
            <person name="Martin F."/>
        </authorList>
    </citation>
    <scope>NUCLEOTIDE SEQUENCE [LARGE SCALE GENOMIC DNA]</scope>
    <source>
        <strain evidence="5">h7</strain>
    </source>
</reference>
<dbReference type="PANTHER" id="PTHR13292">
    <property type="entry name" value="AUTOPHAGY-RELATED PROTEIN 101"/>
    <property type="match status" value="1"/>
</dbReference>
<dbReference type="STRING" id="686832.A0A0C2YJ90"/>
<gene>
    <name evidence="4" type="ORF">M413DRAFT_116932</name>
</gene>
<dbReference type="Pfam" id="PF07855">
    <property type="entry name" value="ATG101"/>
    <property type="match status" value="1"/>
</dbReference>
<dbReference type="GO" id="GO:0019901">
    <property type="term" value="F:protein kinase binding"/>
    <property type="evidence" value="ECO:0007669"/>
    <property type="project" value="TreeGrafter"/>
</dbReference>
<dbReference type="EMBL" id="KN831768">
    <property type="protein sequence ID" value="KIM49848.1"/>
    <property type="molecule type" value="Genomic_DNA"/>
</dbReference>
<evidence type="ECO:0000313" key="5">
    <source>
        <dbReference type="Proteomes" id="UP000053424"/>
    </source>
</evidence>
<evidence type="ECO:0000313" key="4">
    <source>
        <dbReference type="EMBL" id="KIM49848.1"/>
    </source>
</evidence>
<dbReference type="PANTHER" id="PTHR13292:SF0">
    <property type="entry name" value="AUTOPHAGY-RELATED PROTEIN 101"/>
    <property type="match status" value="1"/>
</dbReference>
<dbReference type="Proteomes" id="UP000053424">
    <property type="component" value="Unassembled WGS sequence"/>
</dbReference>
<keyword evidence="3" id="KW-0072">Autophagy</keyword>
<dbReference type="GO" id="GO:0000407">
    <property type="term" value="C:phagophore assembly site"/>
    <property type="evidence" value="ECO:0007669"/>
    <property type="project" value="TreeGrafter"/>
</dbReference>
<accession>A0A0C2YJ90</accession>
<dbReference type="GO" id="GO:1990316">
    <property type="term" value="C:Atg1/ULK1 kinase complex"/>
    <property type="evidence" value="ECO:0007669"/>
    <property type="project" value="TreeGrafter"/>
</dbReference>
<evidence type="ECO:0000256" key="1">
    <source>
        <dbReference type="ARBA" id="ARBA00007130"/>
    </source>
</evidence>
<dbReference type="HOGENOM" id="CLU_069661_1_1_1"/>
<reference evidence="4 5" key="1">
    <citation type="submission" date="2014-04" db="EMBL/GenBank/DDBJ databases">
        <authorList>
            <consortium name="DOE Joint Genome Institute"/>
            <person name="Kuo A."/>
            <person name="Gay G."/>
            <person name="Dore J."/>
            <person name="Kohler A."/>
            <person name="Nagy L.G."/>
            <person name="Floudas D."/>
            <person name="Copeland A."/>
            <person name="Barry K.W."/>
            <person name="Cichocki N."/>
            <person name="Veneault-Fourrey C."/>
            <person name="LaButti K."/>
            <person name="Lindquist E.A."/>
            <person name="Lipzen A."/>
            <person name="Lundell T."/>
            <person name="Morin E."/>
            <person name="Murat C."/>
            <person name="Sun H."/>
            <person name="Tunlid A."/>
            <person name="Henrissat B."/>
            <person name="Grigoriev I.V."/>
            <person name="Hibbett D.S."/>
            <person name="Martin F."/>
            <person name="Nordberg H.P."/>
            <person name="Cantor M.N."/>
            <person name="Hua S.X."/>
        </authorList>
    </citation>
    <scope>NUCLEOTIDE SEQUENCE [LARGE SCALE GENOMIC DNA]</scope>
    <source>
        <strain evidence="5">h7</strain>
    </source>
</reference>
<evidence type="ECO:0000256" key="2">
    <source>
        <dbReference type="ARBA" id="ARBA00018874"/>
    </source>
</evidence>
<keyword evidence="5" id="KW-1185">Reference proteome</keyword>
<dbReference type="GO" id="GO:0000045">
    <property type="term" value="P:autophagosome assembly"/>
    <property type="evidence" value="ECO:0007669"/>
    <property type="project" value="TreeGrafter"/>
</dbReference>
<organism evidence="4 5">
    <name type="scientific">Hebeloma cylindrosporum</name>
    <dbReference type="NCBI Taxonomy" id="76867"/>
    <lineage>
        <taxon>Eukaryota</taxon>
        <taxon>Fungi</taxon>
        <taxon>Dikarya</taxon>
        <taxon>Basidiomycota</taxon>
        <taxon>Agaricomycotina</taxon>
        <taxon>Agaricomycetes</taxon>
        <taxon>Agaricomycetidae</taxon>
        <taxon>Agaricales</taxon>
        <taxon>Agaricineae</taxon>
        <taxon>Hymenogastraceae</taxon>
        <taxon>Hebeloma</taxon>
    </lineage>
</organism>